<feature type="region of interest" description="Disordered" evidence="1">
    <location>
        <begin position="143"/>
        <end position="205"/>
    </location>
</feature>
<accession>A0AAD8NI07</accession>
<name>A0AAD8NI07_TARER</name>
<proteinExistence type="predicted"/>
<organism evidence="2 3">
    <name type="scientific">Tagetes erecta</name>
    <name type="common">African marigold</name>
    <dbReference type="NCBI Taxonomy" id="13708"/>
    <lineage>
        <taxon>Eukaryota</taxon>
        <taxon>Viridiplantae</taxon>
        <taxon>Streptophyta</taxon>
        <taxon>Embryophyta</taxon>
        <taxon>Tracheophyta</taxon>
        <taxon>Spermatophyta</taxon>
        <taxon>Magnoliopsida</taxon>
        <taxon>eudicotyledons</taxon>
        <taxon>Gunneridae</taxon>
        <taxon>Pentapetalae</taxon>
        <taxon>asterids</taxon>
        <taxon>campanulids</taxon>
        <taxon>Asterales</taxon>
        <taxon>Asteraceae</taxon>
        <taxon>Asteroideae</taxon>
        <taxon>Heliantheae alliance</taxon>
        <taxon>Tageteae</taxon>
        <taxon>Tagetes</taxon>
    </lineage>
</organism>
<gene>
    <name evidence="2" type="ORF">QVD17_40570</name>
</gene>
<reference evidence="2" key="1">
    <citation type="journal article" date="2023" name="bioRxiv">
        <title>Improved chromosome-level genome assembly for marigold (Tagetes erecta).</title>
        <authorList>
            <person name="Jiang F."/>
            <person name="Yuan L."/>
            <person name="Wang S."/>
            <person name="Wang H."/>
            <person name="Xu D."/>
            <person name="Wang A."/>
            <person name="Fan W."/>
        </authorList>
    </citation>
    <scope>NUCLEOTIDE SEQUENCE</scope>
    <source>
        <strain evidence="2">WSJ</strain>
        <tissue evidence="2">Leaf</tissue>
    </source>
</reference>
<dbReference type="Proteomes" id="UP001229421">
    <property type="component" value="Unassembled WGS sequence"/>
</dbReference>
<evidence type="ECO:0000256" key="1">
    <source>
        <dbReference type="SAM" id="MobiDB-lite"/>
    </source>
</evidence>
<protein>
    <submittedName>
        <fullName evidence="2">Uncharacterized protein</fullName>
    </submittedName>
</protein>
<comment type="caution">
    <text evidence="2">The sequence shown here is derived from an EMBL/GenBank/DDBJ whole genome shotgun (WGS) entry which is preliminary data.</text>
</comment>
<dbReference type="EMBL" id="JAUHHV010000011">
    <property type="protein sequence ID" value="KAK1408633.1"/>
    <property type="molecule type" value="Genomic_DNA"/>
</dbReference>
<dbReference type="AlphaFoldDB" id="A0AAD8NI07"/>
<feature type="compositionally biased region" description="Polar residues" evidence="1">
    <location>
        <begin position="160"/>
        <end position="171"/>
    </location>
</feature>
<evidence type="ECO:0000313" key="2">
    <source>
        <dbReference type="EMBL" id="KAK1408633.1"/>
    </source>
</evidence>
<evidence type="ECO:0000313" key="3">
    <source>
        <dbReference type="Proteomes" id="UP001229421"/>
    </source>
</evidence>
<keyword evidence="3" id="KW-1185">Reference proteome</keyword>
<sequence length="205" mass="22996">MENLFHKIKLEIFTHSRVQDGVVVQVILTVGFNQGIPWFLDSCLNDFIKYCCIYCQTFVFSSSSHSSGSCNMTQVKVDSQRIPGHFLSPLLVLDSLLIAETEKQSALAARVSTWKQRIEQNMEEQFLVRILSNKKRAEVQLKSANKRPKAQLQRGKENQGLASGSPSSSHMSVKLGKVVVTRCTPDSKRRRRSRLVDPDGLNSAG</sequence>